<keyword evidence="3" id="KW-0479">Metal-binding</keyword>
<dbReference type="GO" id="GO:0030968">
    <property type="term" value="P:endoplasmic reticulum unfolded protein response"/>
    <property type="evidence" value="ECO:0007669"/>
    <property type="project" value="TreeGrafter"/>
</dbReference>
<evidence type="ECO:0000313" key="13">
    <source>
        <dbReference type="Proteomes" id="UP001176517"/>
    </source>
</evidence>
<feature type="domain" description="OTU" evidence="11">
    <location>
        <begin position="172"/>
        <end position="295"/>
    </location>
</feature>
<reference evidence="12" key="1">
    <citation type="journal article" date="2023" name="PhytoFront">
        <title>Draft Genome Resources of Seven Strains of Tilletia horrida, Causal Agent of Kernel Smut of Rice.</title>
        <authorList>
            <person name="Khanal S."/>
            <person name="Antony Babu S."/>
            <person name="Zhou X.G."/>
        </authorList>
    </citation>
    <scope>NUCLEOTIDE SEQUENCE</scope>
    <source>
        <strain evidence="12">TX6</strain>
    </source>
</reference>
<evidence type="ECO:0000256" key="8">
    <source>
        <dbReference type="ARBA" id="ARBA00022833"/>
    </source>
</evidence>
<dbReference type="SUPFAM" id="SSF54001">
    <property type="entry name" value="Cysteine proteinases"/>
    <property type="match status" value="1"/>
</dbReference>
<comment type="caution">
    <text evidence="12">The sequence shown here is derived from an EMBL/GenBank/DDBJ whole genome shotgun (WGS) entry which is preliminary data.</text>
</comment>
<dbReference type="InterPro" id="IPR048857">
    <property type="entry name" value="OTU1_Ubl"/>
</dbReference>
<dbReference type="Gene3D" id="3.10.20.90">
    <property type="entry name" value="Phosphatidylinositol 3-kinase Catalytic Subunit, Chain A, domain 1"/>
    <property type="match status" value="1"/>
</dbReference>
<keyword evidence="7 9" id="KW-0788">Thiol protease</keyword>
<dbReference type="GO" id="GO:0008270">
    <property type="term" value="F:zinc ion binding"/>
    <property type="evidence" value="ECO:0007669"/>
    <property type="project" value="UniProtKB-KW"/>
</dbReference>
<dbReference type="Proteomes" id="UP001176517">
    <property type="component" value="Unassembled WGS sequence"/>
</dbReference>
<dbReference type="GO" id="GO:0005829">
    <property type="term" value="C:cytosol"/>
    <property type="evidence" value="ECO:0007669"/>
    <property type="project" value="TreeGrafter"/>
</dbReference>
<evidence type="ECO:0000313" key="12">
    <source>
        <dbReference type="EMBL" id="KAK0552555.1"/>
    </source>
</evidence>
<keyword evidence="13" id="KW-1185">Reference proteome</keyword>
<keyword evidence="6 9" id="KW-0378">Hydrolase</keyword>
<evidence type="ECO:0000256" key="4">
    <source>
        <dbReference type="ARBA" id="ARBA00022771"/>
    </source>
</evidence>
<dbReference type="PROSITE" id="PS50802">
    <property type="entry name" value="OTU"/>
    <property type="match status" value="1"/>
</dbReference>
<keyword evidence="2 12" id="KW-0645">Protease</keyword>
<dbReference type="InterPro" id="IPR013087">
    <property type="entry name" value="Znf_C2H2_type"/>
</dbReference>
<name>A0AAN6GR88_9BASI</name>
<dbReference type="Pfam" id="PF21403">
    <property type="entry name" value="OTU1_UBXL"/>
    <property type="match status" value="1"/>
</dbReference>
<dbReference type="InterPro" id="IPR038765">
    <property type="entry name" value="Papain-like_cys_pep_sf"/>
</dbReference>
<dbReference type="EC" id="3.4.19.12" evidence="9"/>
<keyword evidence="4" id="KW-0863">Zinc-finger</keyword>
<evidence type="ECO:0000256" key="1">
    <source>
        <dbReference type="ARBA" id="ARBA00000707"/>
    </source>
</evidence>
<dbReference type="EMBL" id="JAPDMZ010000061">
    <property type="protein sequence ID" value="KAK0552555.1"/>
    <property type="molecule type" value="Genomic_DNA"/>
</dbReference>
<accession>A0AAN6GR88</accession>
<dbReference type="PANTHER" id="PTHR13312:SF0">
    <property type="entry name" value="UBIQUITIN THIOESTERASE OTU1"/>
    <property type="match status" value="1"/>
</dbReference>
<gene>
    <name evidence="12" type="primary">OTU1</name>
    <name evidence="12" type="ORF">OC846_002847</name>
</gene>
<evidence type="ECO:0000256" key="10">
    <source>
        <dbReference type="SAM" id="MobiDB-lite"/>
    </source>
</evidence>
<dbReference type="CDD" id="cd17059">
    <property type="entry name" value="Ubl_OTU1"/>
    <property type="match status" value="1"/>
</dbReference>
<dbReference type="InterPro" id="IPR003323">
    <property type="entry name" value="OTU_dom"/>
</dbReference>
<evidence type="ECO:0000259" key="11">
    <source>
        <dbReference type="PROSITE" id="PS50802"/>
    </source>
</evidence>
<feature type="region of interest" description="Disordered" evidence="10">
    <location>
        <begin position="107"/>
        <end position="157"/>
    </location>
</feature>
<proteinExistence type="predicted"/>
<evidence type="ECO:0000256" key="9">
    <source>
        <dbReference type="RuleBase" id="RU367104"/>
    </source>
</evidence>
<keyword evidence="9" id="KW-0963">Cytoplasm</keyword>
<comment type="subcellular location">
    <subcellularLocation>
        <location evidence="9">Cytoplasm</location>
    </subcellularLocation>
</comment>
<comment type="function">
    <text evidence="9">Hydrolase that can remove conjugated ubiquitin from proteins and may therefore play an important regulatory role at the level of protein turnover by preventing degradation.</text>
</comment>
<dbReference type="Gene3D" id="3.90.70.80">
    <property type="match status" value="1"/>
</dbReference>
<evidence type="ECO:0000256" key="5">
    <source>
        <dbReference type="ARBA" id="ARBA00022786"/>
    </source>
</evidence>
<keyword evidence="5 9" id="KW-0833">Ubl conjugation pathway</keyword>
<sequence>MIRIRHPGGATTVKVENATTIAQLQQLIHSATDIATHQQDIKTGFPPKSIDLSTVASDAPISSPSVGIRAGDQLIIARSDRPAPGAGEQLAQQSYASTLASSASTSASVSKPSASSSQSTAPASSTTAPPSIPAANQPAGPASVPQPRLSRKQPQVTDGEVFVEVQGGFGSLVLRVTEDDNSCLFHAFSFAQRQVMGEDAAFKLRERVAQAIMQDEEYSDVILGYPREEYIHRILSPQTWGGAIELSVLSKSFHVLINAIDVRTGVVHRFGEGEGYPHACYLIYSGIHYDVLALLPFPGAPAEYSTTLFEANSPPIEEAAQRLVAELKQRKYFTDTANFAIRCGQCGQKLTGEKAAQQHAQTTGHTDFRELDD</sequence>
<dbReference type="GO" id="GO:0036503">
    <property type="term" value="P:ERAD pathway"/>
    <property type="evidence" value="ECO:0007669"/>
    <property type="project" value="TreeGrafter"/>
</dbReference>
<evidence type="ECO:0000256" key="7">
    <source>
        <dbReference type="ARBA" id="ARBA00022807"/>
    </source>
</evidence>
<protein>
    <recommendedName>
        <fullName evidence="9">Ubiquitin thioesterase OTU</fullName>
        <ecNumber evidence="9">3.4.19.12</ecNumber>
    </recommendedName>
</protein>
<dbReference type="AlphaFoldDB" id="A0AAN6GR88"/>
<comment type="catalytic activity">
    <reaction evidence="1 9">
        <text>Thiol-dependent hydrolysis of ester, thioester, amide, peptide and isopeptide bonds formed by the C-terminal Gly of ubiquitin (a 76-residue protein attached to proteins as an intracellular targeting signal).</text>
        <dbReference type="EC" id="3.4.19.12"/>
    </reaction>
</comment>
<dbReference type="CDD" id="cd22745">
    <property type="entry name" value="OTU_OTU1"/>
    <property type="match status" value="1"/>
</dbReference>
<evidence type="ECO:0000256" key="2">
    <source>
        <dbReference type="ARBA" id="ARBA00022670"/>
    </source>
</evidence>
<dbReference type="InterPro" id="IPR057766">
    <property type="entry name" value="Znf-C2H2_OTU1-like_C"/>
</dbReference>
<organism evidence="12 13">
    <name type="scientific">Tilletia horrida</name>
    <dbReference type="NCBI Taxonomy" id="155126"/>
    <lineage>
        <taxon>Eukaryota</taxon>
        <taxon>Fungi</taxon>
        <taxon>Dikarya</taxon>
        <taxon>Basidiomycota</taxon>
        <taxon>Ustilaginomycotina</taxon>
        <taxon>Exobasidiomycetes</taxon>
        <taxon>Tilletiales</taxon>
        <taxon>Tilletiaceae</taxon>
        <taxon>Tilletia</taxon>
    </lineage>
</organism>
<dbReference type="GO" id="GO:0016579">
    <property type="term" value="P:protein deubiquitination"/>
    <property type="evidence" value="ECO:0007669"/>
    <property type="project" value="TreeGrafter"/>
</dbReference>
<evidence type="ECO:0000256" key="6">
    <source>
        <dbReference type="ARBA" id="ARBA00022801"/>
    </source>
</evidence>
<feature type="compositionally biased region" description="Low complexity" evidence="10">
    <location>
        <begin position="107"/>
        <end position="135"/>
    </location>
</feature>
<dbReference type="GO" id="GO:0004843">
    <property type="term" value="F:cysteine-type deubiquitinase activity"/>
    <property type="evidence" value="ECO:0007669"/>
    <property type="project" value="UniProtKB-UniRule"/>
</dbReference>
<dbReference type="PROSITE" id="PS00028">
    <property type="entry name" value="ZINC_FINGER_C2H2_1"/>
    <property type="match status" value="1"/>
</dbReference>
<keyword evidence="8" id="KW-0862">Zinc</keyword>
<dbReference type="PANTHER" id="PTHR13312">
    <property type="entry name" value="HIV-INDUCED PROTEIN-7-LIKE PROTEASE"/>
    <property type="match status" value="1"/>
</dbReference>
<dbReference type="Pfam" id="PF02338">
    <property type="entry name" value="OTU"/>
    <property type="match status" value="1"/>
</dbReference>
<dbReference type="GO" id="GO:0005634">
    <property type="term" value="C:nucleus"/>
    <property type="evidence" value="ECO:0007669"/>
    <property type="project" value="TreeGrafter"/>
</dbReference>
<dbReference type="Pfam" id="PF24560">
    <property type="entry name" value="zf-C2H2_OTU1_C"/>
    <property type="match status" value="1"/>
</dbReference>
<evidence type="ECO:0000256" key="3">
    <source>
        <dbReference type="ARBA" id="ARBA00022723"/>
    </source>
</evidence>